<evidence type="ECO:0000259" key="7">
    <source>
        <dbReference type="Pfam" id="PF02272"/>
    </source>
</evidence>
<dbReference type="InterPro" id="IPR041122">
    <property type="entry name" value="RecJ_OB"/>
</dbReference>
<evidence type="ECO:0000256" key="3">
    <source>
        <dbReference type="ARBA" id="ARBA00022722"/>
    </source>
</evidence>
<feature type="domain" description="DDH" evidence="6">
    <location>
        <begin position="83"/>
        <end position="219"/>
    </location>
</feature>
<dbReference type="KEGG" id="mech:Q9L42_020435"/>
<dbReference type="RefSeq" id="WP_305910525.1">
    <property type="nucleotide sequence ID" value="NZ_CP157744.1"/>
</dbReference>
<feature type="domain" description="DHHA1" evidence="7">
    <location>
        <begin position="359"/>
        <end position="459"/>
    </location>
</feature>
<evidence type="ECO:0000313" key="9">
    <source>
        <dbReference type="EMBL" id="XBS22684.1"/>
    </source>
</evidence>
<dbReference type="GO" id="GO:0006310">
    <property type="term" value="P:DNA recombination"/>
    <property type="evidence" value="ECO:0007669"/>
    <property type="project" value="InterPro"/>
</dbReference>
<dbReference type="PANTHER" id="PTHR30255">
    <property type="entry name" value="SINGLE-STRANDED-DNA-SPECIFIC EXONUCLEASE RECJ"/>
    <property type="match status" value="1"/>
</dbReference>
<keyword evidence="9" id="KW-0614">Plasmid</keyword>
<dbReference type="InterPro" id="IPR001667">
    <property type="entry name" value="DDH_dom"/>
</dbReference>
<dbReference type="Pfam" id="PF01368">
    <property type="entry name" value="DHH"/>
    <property type="match status" value="1"/>
</dbReference>
<evidence type="ECO:0000313" key="10">
    <source>
        <dbReference type="Proteomes" id="UP001225378"/>
    </source>
</evidence>
<dbReference type="NCBIfam" id="TIGR00644">
    <property type="entry name" value="recJ"/>
    <property type="match status" value="1"/>
</dbReference>
<dbReference type="Pfam" id="PF17768">
    <property type="entry name" value="RecJ_OB"/>
    <property type="match status" value="1"/>
</dbReference>
<keyword evidence="5 9" id="KW-0269">Exonuclease</keyword>
<keyword evidence="4" id="KW-0378">Hydrolase</keyword>
<comment type="similarity">
    <text evidence="1">Belongs to the RecJ family.</text>
</comment>
<dbReference type="Gene3D" id="3.90.1640.30">
    <property type="match status" value="1"/>
</dbReference>
<reference evidence="9 10" key="1">
    <citation type="journal article" date="2024" name="Microbiology">
        <title>Methylomarinum rosea sp. nov., a novel halophilic methanotrophic bacterium from the hypersaline Lake Elton.</title>
        <authorList>
            <person name="Suleimanov R.Z."/>
            <person name="Oshkin I.Y."/>
            <person name="Danilova O.V."/>
            <person name="Suzina N.E."/>
            <person name="Dedysh S.N."/>
        </authorList>
    </citation>
    <scope>NUCLEOTIDE SEQUENCE [LARGE SCALE GENOMIC DNA]</scope>
    <source>
        <strain evidence="9 10">Ch1-1</strain>
        <plasmid evidence="10">unnamed2</plasmid>
    </source>
</reference>
<dbReference type="InterPro" id="IPR051673">
    <property type="entry name" value="SSDNA_exonuclease_RecJ"/>
</dbReference>
<gene>
    <name evidence="9" type="primary">recJ</name>
    <name evidence="9" type="ORF">Q9L42_020435</name>
</gene>
<dbReference type="Proteomes" id="UP001225378">
    <property type="component" value="Plasmid unnamed2"/>
</dbReference>
<dbReference type="InterPro" id="IPR038763">
    <property type="entry name" value="DHH_sf"/>
</dbReference>
<name>A0AAU7P0A1_9GAMM</name>
<dbReference type="Pfam" id="PF02272">
    <property type="entry name" value="DHHA1"/>
    <property type="match status" value="1"/>
</dbReference>
<keyword evidence="3" id="KW-0540">Nuclease</keyword>
<dbReference type="InterPro" id="IPR004610">
    <property type="entry name" value="RecJ"/>
</dbReference>
<sequence>MLKKKWRRRPLSKTCNAWSKQQGFNDLLSVLIAGRFSDPEILEKALLSTNKDLDLPDSLPDISKAAERVADAIEQGEIIALETDHDADGITSHAVLHEVITTYFNYPSENLLSFIGHRLKEGYGLSDSLAQRILVNPIKPALIITADNGSSDEPRIALLKRHGIDTIVTDHHEIPDEGIPKSAYAVVSPARADSQYPDKMIAGCMVACLLMAMTRKILMHRGYFTETPPSVSGVFDYVALGTVADCVSMAKSKNNRLIVKHGLRLINQANRPCWQALKENGKEITSTDLAFGIAPKLNASGRLDDAMVGVEFLLSQDASQAVEINALLDGENQKRKEIEKNLKDEAMILAEESVKDGFTAIVTYLKNGHAGVHGIVASRLTEAFGRPSIVISPKLGEEGVASASARGVEGLHVRDALQYVANKDPNILIKFGGHEGAAGLTLRVEDIPRFRKLFDEAVNQQINESNIGPVILTDGEIAPYYITLNTVDSFNQLQPFGRGMDAPVFEAELVVDRIRRIGNGAHLSIQFNVNGSNVKGVWFNALDAEAEDSEIPISPSETCRVLFSMDKNFFRGQTSLQLMIKDIA</sequence>
<evidence type="ECO:0000259" key="8">
    <source>
        <dbReference type="Pfam" id="PF17768"/>
    </source>
</evidence>
<dbReference type="EMBL" id="CP157744">
    <property type="protein sequence ID" value="XBS22684.1"/>
    <property type="molecule type" value="Genomic_DNA"/>
</dbReference>
<evidence type="ECO:0000259" key="6">
    <source>
        <dbReference type="Pfam" id="PF01368"/>
    </source>
</evidence>
<geneLocation type="plasmid" evidence="9 10">
    <name>unnamed2</name>
</geneLocation>
<organism evidence="9 10">
    <name type="scientific">Methylomarinum roseum</name>
    <dbReference type="NCBI Taxonomy" id="3067653"/>
    <lineage>
        <taxon>Bacteria</taxon>
        <taxon>Pseudomonadati</taxon>
        <taxon>Pseudomonadota</taxon>
        <taxon>Gammaproteobacteria</taxon>
        <taxon>Methylococcales</taxon>
        <taxon>Methylococcaceae</taxon>
        <taxon>Methylomarinum</taxon>
    </lineage>
</organism>
<evidence type="ECO:0000256" key="4">
    <source>
        <dbReference type="ARBA" id="ARBA00022801"/>
    </source>
</evidence>
<evidence type="ECO:0000256" key="2">
    <source>
        <dbReference type="ARBA" id="ARBA00019841"/>
    </source>
</evidence>
<dbReference type="PANTHER" id="PTHR30255:SF2">
    <property type="entry name" value="SINGLE-STRANDED-DNA-SPECIFIC EXONUCLEASE RECJ"/>
    <property type="match status" value="1"/>
</dbReference>
<proteinExistence type="inferred from homology"/>
<dbReference type="GO" id="GO:0008409">
    <property type="term" value="F:5'-3' exonuclease activity"/>
    <property type="evidence" value="ECO:0007669"/>
    <property type="project" value="InterPro"/>
</dbReference>
<dbReference type="AlphaFoldDB" id="A0AAU7P0A1"/>
<dbReference type="SUPFAM" id="SSF64182">
    <property type="entry name" value="DHH phosphoesterases"/>
    <property type="match status" value="1"/>
</dbReference>
<dbReference type="Gene3D" id="3.10.310.30">
    <property type="match status" value="1"/>
</dbReference>
<accession>A0AAU7P0A1</accession>
<dbReference type="GO" id="GO:0003676">
    <property type="term" value="F:nucleic acid binding"/>
    <property type="evidence" value="ECO:0007669"/>
    <property type="project" value="InterPro"/>
</dbReference>
<protein>
    <recommendedName>
        <fullName evidence="2">Single-stranded-DNA-specific exonuclease RecJ</fullName>
    </recommendedName>
</protein>
<dbReference type="InterPro" id="IPR003156">
    <property type="entry name" value="DHHA1_dom"/>
</dbReference>
<feature type="domain" description="RecJ OB" evidence="8">
    <location>
        <begin position="473"/>
        <end position="582"/>
    </location>
</feature>
<evidence type="ECO:0000256" key="1">
    <source>
        <dbReference type="ARBA" id="ARBA00005915"/>
    </source>
</evidence>
<keyword evidence="10" id="KW-1185">Reference proteome</keyword>
<evidence type="ECO:0000256" key="5">
    <source>
        <dbReference type="ARBA" id="ARBA00022839"/>
    </source>
</evidence>
<dbReference type="GO" id="GO:0006281">
    <property type="term" value="P:DNA repair"/>
    <property type="evidence" value="ECO:0007669"/>
    <property type="project" value="InterPro"/>
</dbReference>